<dbReference type="Proteomes" id="UP001174694">
    <property type="component" value="Unassembled WGS sequence"/>
</dbReference>
<proteinExistence type="predicted"/>
<name>A0AA38RKJ9_9PEZI</name>
<keyword evidence="2" id="KW-0732">Signal</keyword>
<feature type="compositionally biased region" description="Low complexity" evidence="1">
    <location>
        <begin position="112"/>
        <end position="131"/>
    </location>
</feature>
<feature type="chain" id="PRO_5041444840" description="Biotrophy-associated secreted protein 2" evidence="2">
    <location>
        <begin position="21"/>
        <end position="205"/>
    </location>
</feature>
<organism evidence="3 4">
    <name type="scientific">Pleurostoma richardsiae</name>
    <dbReference type="NCBI Taxonomy" id="41990"/>
    <lineage>
        <taxon>Eukaryota</taxon>
        <taxon>Fungi</taxon>
        <taxon>Dikarya</taxon>
        <taxon>Ascomycota</taxon>
        <taxon>Pezizomycotina</taxon>
        <taxon>Sordariomycetes</taxon>
        <taxon>Sordariomycetidae</taxon>
        <taxon>Calosphaeriales</taxon>
        <taxon>Pleurostomataceae</taxon>
        <taxon>Pleurostoma</taxon>
    </lineage>
</organism>
<protein>
    <recommendedName>
        <fullName evidence="5">Biotrophy-associated secreted protein 2</fullName>
    </recommendedName>
</protein>
<sequence>MVSFNLPFAITLALTVVTVAKPAPLVPDASGDKNIGNGAHQQFIGGQCLSSLDCGAGGNNACCAVLPTADGTIGICSGLGAQTQAGKQGCGFGDGGSTETTAATDGTNVTDSSGASANATETSTSSSGTATDSATCAIKSDIPGAQLVGNGQGQQFITGQCFSDADCAQGGSACCATAADGTGVCSGSAVANTAGKQGCGFTCSA</sequence>
<feature type="compositionally biased region" description="Polar residues" evidence="1">
    <location>
        <begin position="101"/>
        <end position="111"/>
    </location>
</feature>
<evidence type="ECO:0000256" key="2">
    <source>
        <dbReference type="SAM" id="SignalP"/>
    </source>
</evidence>
<feature type="signal peptide" evidence="2">
    <location>
        <begin position="1"/>
        <end position="20"/>
    </location>
</feature>
<reference evidence="3" key="1">
    <citation type="submission" date="2022-07" db="EMBL/GenBank/DDBJ databases">
        <title>Fungi with potential for degradation of polypropylene.</title>
        <authorList>
            <person name="Gostincar C."/>
        </authorList>
    </citation>
    <scope>NUCLEOTIDE SEQUENCE</scope>
    <source>
        <strain evidence="3">EXF-13308</strain>
    </source>
</reference>
<dbReference type="AlphaFoldDB" id="A0AA38RKJ9"/>
<evidence type="ECO:0000313" key="3">
    <source>
        <dbReference type="EMBL" id="KAJ9134148.1"/>
    </source>
</evidence>
<evidence type="ECO:0000313" key="4">
    <source>
        <dbReference type="Proteomes" id="UP001174694"/>
    </source>
</evidence>
<accession>A0AA38RKJ9</accession>
<feature type="region of interest" description="Disordered" evidence="1">
    <location>
        <begin position="101"/>
        <end position="131"/>
    </location>
</feature>
<evidence type="ECO:0000256" key="1">
    <source>
        <dbReference type="SAM" id="MobiDB-lite"/>
    </source>
</evidence>
<keyword evidence="4" id="KW-1185">Reference proteome</keyword>
<evidence type="ECO:0008006" key="5">
    <source>
        <dbReference type="Google" id="ProtNLM"/>
    </source>
</evidence>
<dbReference type="EMBL" id="JANBVO010000045">
    <property type="protein sequence ID" value="KAJ9134148.1"/>
    <property type="molecule type" value="Genomic_DNA"/>
</dbReference>
<comment type="caution">
    <text evidence="3">The sequence shown here is derived from an EMBL/GenBank/DDBJ whole genome shotgun (WGS) entry which is preliminary data.</text>
</comment>
<gene>
    <name evidence="3" type="ORF">NKR23_g10306</name>
</gene>